<feature type="transmembrane region" description="Helical" evidence="1">
    <location>
        <begin position="46"/>
        <end position="72"/>
    </location>
</feature>
<protein>
    <submittedName>
        <fullName evidence="3">Tripartite tricarboxylate transporter permease</fullName>
    </submittedName>
</protein>
<feature type="transmembrane region" description="Helical" evidence="1">
    <location>
        <begin position="321"/>
        <end position="343"/>
    </location>
</feature>
<dbReference type="PANTHER" id="PTHR42204">
    <property type="entry name" value="INTEGRAL MEMBRANE PROTEIN"/>
    <property type="match status" value="1"/>
</dbReference>
<evidence type="ECO:0000313" key="3">
    <source>
        <dbReference type="EMBL" id="MFC7068475.1"/>
    </source>
</evidence>
<evidence type="ECO:0000259" key="2">
    <source>
        <dbReference type="Pfam" id="PF01970"/>
    </source>
</evidence>
<feature type="transmembrane region" description="Helical" evidence="1">
    <location>
        <begin position="192"/>
        <end position="214"/>
    </location>
</feature>
<keyword evidence="1" id="KW-0472">Membrane</keyword>
<dbReference type="InterPro" id="IPR002823">
    <property type="entry name" value="DUF112_TM"/>
</dbReference>
<dbReference type="Proteomes" id="UP001596461">
    <property type="component" value="Unassembled WGS sequence"/>
</dbReference>
<feature type="transmembrane region" description="Helical" evidence="1">
    <location>
        <begin position="279"/>
        <end position="301"/>
    </location>
</feature>
<evidence type="ECO:0000256" key="1">
    <source>
        <dbReference type="SAM" id="Phobius"/>
    </source>
</evidence>
<reference evidence="3 4" key="1">
    <citation type="journal article" date="2019" name="Int. J. Syst. Evol. Microbiol.">
        <title>The Global Catalogue of Microorganisms (GCM) 10K type strain sequencing project: providing services to taxonomists for standard genome sequencing and annotation.</title>
        <authorList>
            <consortium name="The Broad Institute Genomics Platform"/>
            <consortium name="The Broad Institute Genome Sequencing Center for Infectious Disease"/>
            <person name="Wu L."/>
            <person name="Ma J."/>
        </authorList>
    </citation>
    <scope>NUCLEOTIDE SEQUENCE [LARGE SCALE GENOMIC DNA]</scope>
    <source>
        <strain evidence="3 4">DT31</strain>
    </source>
</reference>
<feature type="transmembrane region" description="Helical" evidence="1">
    <location>
        <begin position="78"/>
        <end position="98"/>
    </location>
</feature>
<accession>A0ABD5W7Q3</accession>
<dbReference type="PANTHER" id="PTHR42204:SF1">
    <property type="entry name" value="INTEGRAL MEMBRANE PROTEIN"/>
    <property type="match status" value="1"/>
</dbReference>
<feature type="transmembrane region" description="Helical" evidence="1">
    <location>
        <begin position="142"/>
        <end position="160"/>
    </location>
</feature>
<keyword evidence="1" id="KW-1133">Transmembrane helix</keyword>
<dbReference type="AlphaFoldDB" id="A0ABD5W7Q3"/>
<keyword evidence="4" id="KW-1185">Reference proteome</keyword>
<dbReference type="RefSeq" id="WP_390209868.1">
    <property type="nucleotide sequence ID" value="NZ_JBHTAH010000001.1"/>
</dbReference>
<proteinExistence type="predicted"/>
<keyword evidence="1" id="KW-0812">Transmembrane</keyword>
<feature type="transmembrane region" description="Helical" evidence="1">
    <location>
        <begin position="20"/>
        <end position="39"/>
    </location>
</feature>
<evidence type="ECO:0000313" key="4">
    <source>
        <dbReference type="Proteomes" id="UP001596461"/>
    </source>
</evidence>
<dbReference type="EMBL" id="JBHTAH010000001">
    <property type="protein sequence ID" value="MFC7068475.1"/>
    <property type="molecule type" value="Genomic_DNA"/>
</dbReference>
<dbReference type="Pfam" id="PF01970">
    <property type="entry name" value="TctA"/>
    <property type="match status" value="1"/>
</dbReference>
<name>A0ABD5W7Q3_9EURY</name>
<comment type="caution">
    <text evidence="3">The sequence shown here is derived from an EMBL/GenBank/DDBJ whole genome shotgun (WGS) entry which is preliminary data.</text>
</comment>
<feature type="domain" description="DUF112" evidence="2">
    <location>
        <begin position="20"/>
        <end position="403"/>
    </location>
</feature>
<gene>
    <name evidence="3" type="ORF">ACFQL9_02385</name>
</gene>
<organism evidence="3 4">
    <name type="scientific">Halobaculum lipolyticum</name>
    <dbReference type="NCBI Taxonomy" id="3032001"/>
    <lineage>
        <taxon>Archaea</taxon>
        <taxon>Methanobacteriati</taxon>
        <taxon>Methanobacteriota</taxon>
        <taxon>Stenosarchaea group</taxon>
        <taxon>Halobacteria</taxon>
        <taxon>Halobacteriales</taxon>
        <taxon>Haloferacaceae</taxon>
        <taxon>Halobaculum</taxon>
    </lineage>
</organism>
<feature type="transmembrane region" description="Helical" evidence="1">
    <location>
        <begin position="110"/>
        <end position="136"/>
    </location>
</feature>
<sequence length="413" mass="40252">MSTLAPLAATPDPTAGTLLLVYTLAGCLLGCCSGLIPGLHANNFAFLLGAAAPVVDAPPLPLGCAMLAAGVVHTFLDVVPSLALGVPDAAMAAAALPGHRLVAAGRGREALRLSAVGSGLALVVALPLAVAVTAAMRVAYPVLRRWLPAVLAGVALLLVATEATNRRRIAGAVSFAVATASGVVVPDAPTTGVVPAGGVLAPLFAGLFGVPVLVDAMDGAGVPPQADARLGLSPREVAGAAGAGAGGGAAVGYLPGVSAGVAAVLALPATKGRDPAREYVVATSGANTATAVFALFAYWAFDAPRSGVLVAMRDAGVPATLGPMLAAVVVAGAVGTLGVVVLGDRVLLVVGALPYRPLVGAVLLGLAVLAVVFAGSFGLVVFVAAGAVGFVPVRLGCRRVHLMGVLLGPLILG</sequence>